<evidence type="ECO:0000256" key="1">
    <source>
        <dbReference type="SAM" id="SignalP"/>
    </source>
</evidence>
<evidence type="ECO:0000259" key="2">
    <source>
        <dbReference type="Pfam" id="PF12680"/>
    </source>
</evidence>
<evidence type="ECO:0000313" key="3">
    <source>
        <dbReference type="EMBL" id="WDR05924.1"/>
    </source>
</evidence>
<dbReference type="Gene3D" id="3.10.450.50">
    <property type="match status" value="1"/>
</dbReference>
<keyword evidence="1" id="KW-0732">Signal</keyword>
<dbReference type="InterPro" id="IPR037401">
    <property type="entry name" value="SnoaL-like"/>
</dbReference>
<reference evidence="3 4" key="1">
    <citation type="submission" date="2023-02" db="EMBL/GenBank/DDBJ databases">
        <title>Devosia chondri sp. nov., isolated from the phycosphere of marine algae.</title>
        <authorList>
            <person name="Kim J.M."/>
            <person name="Lee J.K."/>
            <person name="Choi B.J."/>
            <person name="Bayburt H."/>
            <person name="Jeon C.O."/>
        </authorList>
    </citation>
    <scope>NUCLEOTIDE SEQUENCE [LARGE SCALE GENOMIC DNA]</scope>
    <source>
        <strain evidence="3 4">G2-5</strain>
    </source>
</reference>
<accession>A0ABY7YX46</accession>
<name>A0ABY7YX46_9HYPH</name>
<gene>
    <name evidence="3" type="ORF">PSQ90_00175</name>
</gene>
<dbReference type="Proteomes" id="UP001222118">
    <property type="component" value="Chromosome"/>
</dbReference>
<dbReference type="InterPro" id="IPR032710">
    <property type="entry name" value="NTF2-like_dom_sf"/>
</dbReference>
<evidence type="ECO:0000313" key="4">
    <source>
        <dbReference type="Proteomes" id="UP001222118"/>
    </source>
</evidence>
<feature type="chain" id="PRO_5046173045" evidence="1">
    <location>
        <begin position="23"/>
        <end position="149"/>
    </location>
</feature>
<feature type="signal peptide" evidence="1">
    <location>
        <begin position="1"/>
        <end position="22"/>
    </location>
</feature>
<dbReference type="SUPFAM" id="SSF54427">
    <property type="entry name" value="NTF2-like"/>
    <property type="match status" value="1"/>
</dbReference>
<dbReference type="Pfam" id="PF12680">
    <property type="entry name" value="SnoaL_2"/>
    <property type="match status" value="1"/>
</dbReference>
<organism evidence="3 4">
    <name type="scientific">Devosia rhodophyticola</name>
    <dbReference type="NCBI Taxonomy" id="3026423"/>
    <lineage>
        <taxon>Bacteria</taxon>
        <taxon>Pseudomonadati</taxon>
        <taxon>Pseudomonadota</taxon>
        <taxon>Alphaproteobacteria</taxon>
        <taxon>Hyphomicrobiales</taxon>
        <taxon>Devosiaceae</taxon>
        <taxon>Devosia</taxon>
    </lineage>
</organism>
<dbReference type="RefSeq" id="WP_282211442.1">
    <property type="nucleotide sequence ID" value="NZ_CP118247.1"/>
</dbReference>
<protein>
    <submittedName>
        <fullName evidence="3">SgcJ/EcaC family oxidoreductase</fullName>
    </submittedName>
</protein>
<dbReference type="InterPro" id="IPR011944">
    <property type="entry name" value="Steroid_delta5-4_isomerase"/>
</dbReference>
<dbReference type="NCBIfam" id="TIGR02246">
    <property type="entry name" value="SgcJ/EcaC family oxidoreductase"/>
    <property type="match status" value="1"/>
</dbReference>
<keyword evidence="4" id="KW-1185">Reference proteome</keyword>
<sequence length="149" mass="16085">MRFAIYLLTLVFGLLFCGTAFAQTATPMANPSEALDTMIAAVAARDADAIAALYTDDALLLGSNSNALSGRKAIRDVWANNFSGGYSVLETGNPRTERGTDRAAVIFVWQATIRPNGAAETFIQGRTMLYFRLAEGGWLISADMWQPTP</sequence>
<dbReference type="EMBL" id="CP118247">
    <property type="protein sequence ID" value="WDR05924.1"/>
    <property type="molecule type" value="Genomic_DNA"/>
</dbReference>
<proteinExistence type="predicted"/>
<feature type="domain" description="SnoaL-like" evidence="2">
    <location>
        <begin position="37"/>
        <end position="137"/>
    </location>
</feature>
<dbReference type="CDD" id="cd00531">
    <property type="entry name" value="NTF2_like"/>
    <property type="match status" value="1"/>
</dbReference>